<proteinExistence type="predicted"/>
<reference evidence="2 3" key="1">
    <citation type="submission" date="2019-02" db="EMBL/GenBank/DDBJ databases">
        <title>Deep-cultivation of Planctomycetes and their phenomic and genomic characterization uncovers novel biology.</title>
        <authorList>
            <person name="Wiegand S."/>
            <person name="Jogler M."/>
            <person name="Boedeker C."/>
            <person name="Pinto D."/>
            <person name="Vollmers J."/>
            <person name="Rivas-Marin E."/>
            <person name="Kohn T."/>
            <person name="Peeters S.H."/>
            <person name="Heuer A."/>
            <person name="Rast P."/>
            <person name="Oberbeckmann S."/>
            <person name="Bunk B."/>
            <person name="Jeske O."/>
            <person name="Meyerdierks A."/>
            <person name="Storesund J.E."/>
            <person name="Kallscheuer N."/>
            <person name="Luecker S."/>
            <person name="Lage O.M."/>
            <person name="Pohl T."/>
            <person name="Merkel B.J."/>
            <person name="Hornburger P."/>
            <person name="Mueller R.-W."/>
            <person name="Bruemmer F."/>
            <person name="Labrenz M."/>
            <person name="Spormann A.M."/>
            <person name="Op Den Camp H."/>
            <person name="Overmann J."/>
            <person name="Amann R."/>
            <person name="Jetten M.S.M."/>
            <person name="Mascher T."/>
            <person name="Medema M.H."/>
            <person name="Devos D.P."/>
            <person name="Kaster A.-K."/>
            <person name="Ovreas L."/>
            <person name="Rohde M."/>
            <person name="Galperin M.Y."/>
            <person name="Jogler C."/>
        </authorList>
    </citation>
    <scope>NUCLEOTIDE SEQUENCE [LARGE SCALE GENOMIC DNA]</scope>
    <source>
        <strain evidence="2 3">Poly51</strain>
    </source>
</reference>
<name>A0A5C6ELL8_9BACT</name>
<organism evidence="2 3">
    <name type="scientific">Rubripirellula tenax</name>
    <dbReference type="NCBI Taxonomy" id="2528015"/>
    <lineage>
        <taxon>Bacteria</taxon>
        <taxon>Pseudomonadati</taxon>
        <taxon>Planctomycetota</taxon>
        <taxon>Planctomycetia</taxon>
        <taxon>Pirellulales</taxon>
        <taxon>Pirellulaceae</taxon>
        <taxon>Rubripirellula</taxon>
    </lineage>
</organism>
<dbReference type="InterPro" id="IPR018966">
    <property type="entry name" value="VTC_domain"/>
</dbReference>
<comment type="caution">
    <text evidence="2">The sequence shown here is derived from an EMBL/GenBank/DDBJ whole genome shotgun (WGS) entry which is preliminary data.</text>
</comment>
<dbReference type="GO" id="GO:0006799">
    <property type="term" value="P:polyphosphate biosynthetic process"/>
    <property type="evidence" value="ECO:0007669"/>
    <property type="project" value="UniProtKB-ARBA"/>
</dbReference>
<dbReference type="CDD" id="cd07750">
    <property type="entry name" value="PolyPPase_VTC_like"/>
    <property type="match status" value="1"/>
</dbReference>
<accession>A0A5C6ELL8</accession>
<dbReference type="RefSeq" id="WP_146459905.1">
    <property type="nucleotide sequence ID" value="NZ_SJPW01000006.1"/>
</dbReference>
<gene>
    <name evidence="2" type="ORF">Poly51_44160</name>
</gene>
<dbReference type="InterPro" id="IPR042267">
    <property type="entry name" value="VTC_sf"/>
</dbReference>
<dbReference type="Gene3D" id="3.20.100.30">
    <property type="entry name" value="VTC, catalytic tunnel domain"/>
    <property type="match status" value="1"/>
</dbReference>
<dbReference type="Pfam" id="PF09359">
    <property type="entry name" value="VTC"/>
    <property type="match status" value="1"/>
</dbReference>
<dbReference type="Proteomes" id="UP000318288">
    <property type="component" value="Unassembled WGS sequence"/>
</dbReference>
<feature type="domain" description="VTC" evidence="1">
    <location>
        <begin position="9"/>
        <end position="230"/>
    </location>
</feature>
<evidence type="ECO:0000313" key="3">
    <source>
        <dbReference type="Proteomes" id="UP000318288"/>
    </source>
</evidence>
<evidence type="ECO:0000313" key="2">
    <source>
        <dbReference type="EMBL" id="TWU48516.1"/>
    </source>
</evidence>
<dbReference type="OrthoDB" id="281873at2"/>
<evidence type="ECO:0000259" key="1">
    <source>
        <dbReference type="Pfam" id="PF09359"/>
    </source>
</evidence>
<sequence length="261" mass="29535">MTEAQVHDKRIELKYTLDAHLSCEVRRWAREHLGVDRHCNASLGDSYDVNTLYLDTPEMDLFHRTGEIGRAKHRIRRYGDDSTLWIETKRKKANVVRKNRSATSEDEVVRRLTDDSEPTLWCGDWFVSRIAERRLQPTVQVHYRRFARTSTLGGESLRLTIDSHLQASPANGWQVAASSDNANRTARIDTADIEILELKFLNQMPHLFKELLRTFAIPATGFSKYRAAVERSGLGCKGISDSLAGSLSDGICRGTSQCLTG</sequence>
<dbReference type="EMBL" id="SJPW01000006">
    <property type="protein sequence ID" value="TWU48516.1"/>
    <property type="molecule type" value="Genomic_DNA"/>
</dbReference>
<keyword evidence="3" id="KW-1185">Reference proteome</keyword>
<protein>
    <submittedName>
        <fullName evidence="2">VTC domain protein</fullName>
    </submittedName>
</protein>
<dbReference type="AlphaFoldDB" id="A0A5C6ELL8"/>